<feature type="transmembrane region" description="Helical" evidence="6">
    <location>
        <begin position="192"/>
        <end position="210"/>
    </location>
</feature>
<feature type="transmembrane region" description="Helical" evidence="6">
    <location>
        <begin position="134"/>
        <end position="151"/>
    </location>
</feature>
<feature type="transmembrane region" description="Helical" evidence="6">
    <location>
        <begin position="53"/>
        <end position="76"/>
    </location>
</feature>
<gene>
    <name evidence="7" type="ORF">LTLLF_186775</name>
</gene>
<evidence type="ECO:0000256" key="3">
    <source>
        <dbReference type="ARBA" id="ARBA00022692"/>
    </source>
</evidence>
<evidence type="ECO:0000256" key="4">
    <source>
        <dbReference type="ARBA" id="ARBA00022989"/>
    </source>
</evidence>
<sequence>MGNGKFGGHFYPGLYIFLYGLYQATVVFKAMRANDSPTYLSSLPKNRKSTSKVWKIAFGGWLKIVTGSLLTFYVVFCLDDGMELINKETPPRFMYPQEWQHLTMFILLTLNGCVDIMSKNVLRQRCVALERGSMALGIYVLLLLLLSHVRVSSRLELYVHSLLILVVFLLMLVLTVELWAARSFRLQLIKNFLFLMMGSWLMNTAFILFRPVSGYPWKDEDVMFATTFFCWHVIINALCLLGVYGLSSSWYHCYSPSLRLMGFKEALYHESSSRTFYRLLQDAEQQDKDDQALLPSKSSPNDRA</sequence>
<evidence type="ECO:0000313" key="7">
    <source>
        <dbReference type="EMBL" id="KAH0503580.1"/>
    </source>
</evidence>
<dbReference type="AlphaFoldDB" id="A0A8J6G2I7"/>
<dbReference type="InterPro" id="IPR006904">
    <property type="entry name" value="DUF716"/>
</dbReference>
<keyword evidence="5 6" id="KW-0472">Membrane</keyword>
<comment type="similarity">
    <text evidence="2">Belongs to the TMEM45 family.</text>
</comment>
<evidence type="ECO:0000256" key="6">
    <source>
        <dbReference type="SAM" id="Phobius"/>
    </source>
</evidence>
<feature type="transmembrane region" description="Helical" evidence="6">
    <location>
        <begin position="12"/>
        <end position="32"/>
    </location>
</feature>
<proteinExistence type="inferred from homology"/>
<evidence type="ECO:0000256" key="1">
    <source>
        <dbReference type="ARBA" id="ARBA00004141"/>
    </source>
</evidence>
<name>A0A8J6G2I7_MICOH</name>
<dbReference type="Pfam" id="PF04819">
    <property type="entry name" value="DUF716"/>
    <property type="match status" value="1"/>
</dbReference>
<keyword evidence="4 6" id="KW-1133">Transmembrane helix</keyword>
<comment type="subcellular location">
    <subcellularLocation>
        <location evidence="1">Membrane</location>
        <topology evidence="1">Multi-pass membrane protein</topology>
    </subcellularLocation>
</comment>
<dbReference type="Proteomes" id="UP000710432">
    <property type="component" value="Unassembled WGS sequence"/>
</dbReference>
<feature type="transmembrane region" description="Helical" evidence="6">
    <location>
        <begin position="157"/>
        <end position="180"/>
    </location>
</feature>
<reference evidence="7" key="1">
    <citation type="submission" date="2020-03" db="EMBL/GenBank/DDBJ databases">
        <title>Studies in the Genomics of Life Span.</title>
        <authorList>
            <person name="Glass D."/>
        </authorList>
    </citation>
    <scope>NUCLEOTIDE SEQUENCE</scope>
    <source>
        <strain evidence="7">LTLLF</strain>
        <tissue evidence="7">Muscle</tissue>
    </source>
</reference>
<evidence type="ECO:0000256" key="5">
    <source>
        <dbReference type="ARBA" id="ARBA00023136"/>
    </source>
</evidence>
<protein>
    <submittedName>
        <fullName evidence="7">Transmembrane epididymal protein 1A</fullName>
    </submittedName>
</protein>
<dbReference type="EMBL" id="JAATJU010025500">
    <property type="protein sequence ID" value="KAH0503580.1"/>
    <property type="molecule type" value="Genomic_DNA"/>
</dbReference>
<organism evidence="7 8">
    <name type="scientific">Microtus ochrogaster</name>
    <name type="common">Prairie vole</name>
    <dbReference type="NCBI Taxonomy" id="79684"/>
    <lineage>
        <taxon>Eukaryota</taxon>
        <taxon>Metazoa</taxon>
        <taxon>Chordata</taxon>
        <taxon>Craniata</taxon>
        <taxon>Vertebrata</taxon>
        <taxon>Euteleostomi</taxon>
        <taxon>Mammalia</taxon>
        <taxon>Eutheria</taxon>
        <taxon>Euarchontoglires</taxon>
        <taxon>Glires</taxon>
        <taxon>Rodentia</taxon>
        <taxon>Myomorpha</taxon>
        <taxon>Muroidea</taxon>
        <taxon>Cricetidae</taxon>
        <taxon>Arvicolinae</taxon>
        <taxon>Microtus</taxon>
    </lineage>
</organism>
<comment type="caution">
    <text evidence="7">The sequence shown here is derived from an EMBL/GenBank/DDBJ whole genome shotgun (WGS) entry which is preliminary data.</text>
</comment>
<dbReference type="PANTHER" id="PTHR46441:SF2">
    <property type="entry name" value="TRANSMEMBRANE EPIDIDYMAL PROTEIN 1"/>
    <property type="match status" value="1"/>
</dbReference>
<accession>A0A8J6G2I7</accession>
<dbReference type="PANTHER" id="PTHR46441">
    <property type="entry name" value="TRANSMEMBRANE EPIDIDYMAL FAMILY MEMBER 3"/>
    <property type="match status" value="1"/>
</dbReference>
<keyword evidence="3 6" id="KW-0812">Transmembrane</keyword>
<feature type="transmembrane region" description="Helical" evidence="6">
    <location>
        <begin position="222"/>
        <end position="246"/>
    </location>
</feature>
<evidence type="ECO:0000313" key="8">
    <source>
        <dbReference type="Proteomes" id="UP000710432"/>
    </source>
</evidence>
<evidence type="ECO:0000256" key="2">
    <source>
        <dbReference type="ARBA" id="ARBA00006948"/>
    </source>
</evidence>
<dbReference type="GO" id="GO:0016020">
    <property type="term" value="C:membrane"/>
    <property type="evidence" value="ECO:0007669"/>
    <property type="project" value="UniProtKB-SubCell"/>
</dbReference>